<dbReference type="EMBL" id="CP077093">
    <property type="protein sequence ID" value="QXI26519.1"/>
    <property type="molecule type" value="Genomic_DNA"/>
</dbReference>
<keyword evidence="1" id="KW-0472">Membrane</keyword>
<dbReference type="SUPFAM" id="SSF103473">
    <property type="entry name" value="MFS general substrate transporter"/>
    <property type="match status" value="1"/>
</dbReference>
<evidence type="ECO:0000313" key="3">
    <source>
        <dbReference type="Proteomes" id="UP000634530"/>
    </source>
</evidence>
<sequence length="389" mass="40306">MLASRLETASSSDRTVTSALAAAAVIAVGMGFGRFAFTGVYPVMVQEGVLSVSNGTLVASANYLGYLVGALLAARLQAPSARRWGLVSVAATVVSLALLNVVSNPWAIILVRGASGVFSALSMIAASLWLLQHRDHPEGAPILYAGVGAGIALSAELLAVGERYGLDAYQLWGLLAVACLILGGVGALLLDKRPVEVRPGAATAFRPAPLPLGAWSLVALYGLAGFGYIVTATYLPLLVKDALGSINPVHLWAVFGIGAAPSCYLWHLAHLRLGTRRALRGNLVLQGIGVLLPAISQTPVAYIASALVVGATFMGTVTIALPAAKRVSAAFRMNIMAVMTAAHGIGQILGPLVAGFLYARTHSFAPSLWVATVALWWAALLTLGPVTRE</sequence>
<feature type="transmembrane region" description="Helical" evidence="1">
    <location>
        <begin position="84"/>
        <end position="103"/>
    </location>
</feature>
<feature type="transmembrane region" description="Helical" evidence="1">
    <location>
        <begin position="212"/>
        <end position="237"/>
    </location>
</feature>
<keyword evidence="3" id="KW-1185">Reference proteome</keyword>
<dbReference type="PANTHER" id="PTHR23537">
    <property type="match status" value="1"/>
</dbReference>
<dbReference type="KEGG" id="pvw:HU752_021635"/>
<feature type="transmembrane region" description="Helical" evidence="1">
    <location>
        <begin position="335"/>
        <end position="358"/>
    </location>
</feature>
<feature type="transmembrane region" description="Helical" evidence="1">
    <location>
        <begin position="172"/>
        <end position="191"/>
    </location>
</feature>
<feature type="transmembrane region" description="Helical" evidence="1">
    <location>
        <begin position="249"/>
        <end position="266"/>
    </location>
</feature>
<dbReference type="Gene3D" id="1.20.1250.20">
    <property type="entry name" value="MFS general substrate transporter like domains"/>
    <property type="match status" value="2"/>
</dbReference>
<dbReference type="AlphaFoldDB" id="A0A9E6TQ50"/>
<feature type="transmembrane region" description="Helical" evidence="1">
    <location>
        <begin position="20"/>
        <end position="37"/>
    </location>
</feature>
<dbReference type="PANTHER" id="PTHR23537:SF1">
    <property type="entry name" value="SUGAR TRANSPORTER"/>
    <property type="match status" value="1"/>
</dbReference>
<accession>A0A9E6TQ50</accession>
<dbReference type="Proteomes" id="UP000634530">
    <property type="component" value="Chromosome"/>
</dbReference>
<feature type="transmembrane region" description="Helical" evidence="1">
    <location>
        <begin position="364"/>
        <end position="383"/>
    </location>
</feature>
<dbReference type="InterPro" id="IPR010645">
    <property type="entry name" value="MFS_4"/>
</dbReference>
<dbReference type="RefSeq" id="WP_186675489.1">
    <property type="nucleotide sequence ID" value="NZ_CP077093.1"/>
</dbReference>
<keyword evidence="1" id="KW-1133">Transmembrane helix</keyword>
<dbReference type="InterPro" id="IPR036259">
    <property type="entry name" value="MFS_trans_sf"/>
</dbReference>
<reference evidence="2 3" key="2">
    <citation type="journal article" date="2021" name="Microorganisms">
        <title>The Ever-Expanding Pseudomonas Genus: Description of 43 New Species and Partition of the Pseudomonas putida Group.</title>
        <authorList>
            <person name="Girard L."/>
            <person name="Lood C."/>
            <person name="Hofte M."/>
            <person name="Vandamme P."/>
            <person name="Rokni-Zadeh H."/>
            <person name="van Noort V."/>
            <person name="Lavigne R."/>
            <person name="De Mot R."/>
        </authorList>
    </citation>
    <scope>NUCLEOTIDE SEQUENCE [LARGE SCALE GENOMIC DNA]</scope>
    <source>
        <strain evidence="2 3">RW8P3</strain>
    </source>
</reference>
<proteinExistence type="predicted"/>
<feature type="transmembrane region" description="Helical" evidence="1">
    <location>
        <begin position="301"/>
        <end position="323"/>
    </location>
</feature>
<evidence type="ECO:0000256" key="1">
    <source>
        <dbReference type="SAM" id="Phobius"/>
    </source>
</evidence>
<organism evidence="2 3">
    <name type="scientific">Pseudomonas vanderleydeniana</name>
    <dbReference type="NCBI Taxonomy" id="2745495"/>
    <lineage>
        <taxon>Bacteria</taxon>
        <taxon>Pseudomonadati</taxon>
        <taxon>Pseudomonadota</taxon>
        <taxon>Gammaproteobacteria</taxon>
        <taxon>Pseudomonadales</taxon>
        <taxon>Pseudomonadaceae</taxon>
        <taxon>Pseudomonas</taxon>
    </lineage>
</organism>
<dbReference type="GO" id="GO:0005886">
    <property type="term" value="C:plasma membrane"/>
    <property type="evidence" value="ECO:0007669"/>
    <property type="project" value="TreeGrafter"/>
</dbReference>
<name>A0A9E6TQ50_9PSED</name>
<reference evidence="2 3" key="1">
    <citation type="journal article" date="2020" name="Microorganisms">
        <title>Reliable Identification of Environmental Pseudomonas Isolates Using the rpoD Gene.</title>
        <authorList>
            <consortium name="The Broad Institute Genome Sequencing Platform"/>
            <person name="Girard L."/>
            <person name="Lood C."/>
            <person name="Rokni-Zadeh H."/>
            <person name="van Noort V."/>
            <person name="Lavigne R."/>
            <person name="De Mot R."/>
        </authorList>
    </citation>
    <scope>NUCLEOTIDE SEQUENCE [LARGE SCALE GENOMIC DNA]</scope>
    <source>
        <strain evidence="2 3">RW8P3</strain>
    </source>
</reference>
<keyword evidence="1" id="KW-0812">Transmembrane</keyword>
<dbReference type="Pfam" id="PF06779">
    <property type="entry name" value="MFS_4"/>
    <property type="match status" value="1"/>
</dbReference>
<protein>
    <submittedName>
        <fullName evidence="2">YbfB/YjiJ family MFS transporter</fullName>
    </submittedName>
</protein>
<gene>
    <name evidence="2" type="ORF">HU752_021635</name>
</gene>
<dbReference type="CDD" id="cd06180">
    <property type="entry name" value="MFS_YjiJ"/>
    <property type="match status" value="1"/>
</dbReference>
<feature type="transmembrane region" description="Helical" evidence="1">
    <location>
        <begin position="278"/>
        <end position="295"/>
    </location>
</feature>
<evidence type="ECO:0000313" key="2">
    <source>
        <dbReference type="EMBL" id="QXI26519.1"/>
    </source>
</evidence>
<feature type="transmembrane region" description="Helical" evidence="1">
    <location>
        <begin position="109"/>
        <end position="130"/>
    </location>
</feature>
<feature type="transmembrane region" description="Helical" evidence="1">
    <location>
        <begin position="49"/>
        <end position="72"/>
    </location>
</feature>